<organism evidence="2 3">
    <name type="scientific">Hirschia litorea</name>
    <dbReference type="NCBI Taxonomy" id="1199156"/>
    <lineage>
        <taxon>Bacteria</taxon>
        <taxon>Pseudomonadati</taxon>
        <taxon>Pseudomonadota</taxon>
        <taxon>Alphaproteobacteria</taxon>
        <taxon>Hyphomonadales</taxon>
        <taxon>Hyphomonadaceae</taxon>
        <taxon>Hirschia</taxon>
    </lineage>
</organism>
<evidence type="ECO:0000313" key="3">
    <source>
        <dbReference type="Proteomes" id="UP001596492"/>
    </source>
</evidence>
<evidence type="ECO:0000256" key="1">
    <source>
        <dbReference type="SAM" id="SignalP"/>
    </source>
</evidence>
<dbReference type="Proteomes" id="UP001596492">
    <property type="component" value="Unassembled WGS sequence"/>
</dbReference>
<reference evidence="3" key="1">
    <citation type="journal article" date="2019" name="Int. J. Syst. Evol. Microbiol.">
        <title>The Global Catalogue of Microorganisms (GCM) 10K type strain sequencing project: providing services to taxonomists for standard genome sequencing and annotation.</title>
        <authorList>
            <consortium name="The Broad Institute Genomics Platform"/>
            <consortium name="The Broad Institute Genome Sequencing Center for Infectious Disease"/>
            <person name="Wu L."/>
            <person name="Ma J."/>
        </authorList>
    </citation>
    <scope>NUCLEOTIDE SEQUENCE [LARGE SCALE GENOMIC DNA]</scope>
    <source>
        <strain evidence="3">CCUG 51308</strain>
    </source>
</reference>
<protein>
    <recommendedName>
        <fullName evidence="4">Lipoprotein</fullName>
    </recommendedName>
</protein>
<feature type="signal peptide" evidence="1">
    <location>
        <begin position="1"/>
        <end position="24"/>
    </location>
</feature>
<name>A0ABW2IKR9_9PROT</name>
<proteinExistence type="predicted"/>
<evidence type="ECO:0008006" key="4">
    <source>
        <dbReference type="Google" id="ProtNLM"/>
    </source>
</evidence>
<dbReference type="RefSeq" id="WP_382166986.1">
    <property type="nucleotide sequence ID" value="NZ_JBHTBR010000005.1"/>
</dbReference>
<sequence>MSILKFAAILPVAVLATGCINVQANGHGDYGFYDAASVQGAVIANDEIHVTVSSNGCTDKSFIDADVERDGRDHFEVEFERIRDDHCKALRPEGETLTYSFQELGIPTGASVEIRNQVRK</sequence>
<feature type="chain" id="PRO_5046596757" description="Lipoprotein" evidence="1">
    <location>
        <begin position="25"/>
        <end position="120"/>
    </location>
</feature>
<keyword evidence="1" id="KW-0732">Signal</keyword>
<evidence type="ECO:0000313" key="2">
    <source>
        <dbReference type="EMBL" id="MFC7291745.1"/>
    </source>
</evidence>
<dbReference type="PROSITE" id="PS51257">
    <property type="entry name" value="PROKAR_LIPOPROTEIN"/>
    <property type="match status" value="1"/>
</dbReference>
<keyword evidence="3" id="KW-1185">Reference proteome</keyword>
<accession>A0ABW2IKR9</accession>
<gene>
    <name evidence="2" type="ORF">ACFQS8_08980</name>
</gene>
<dbReference type="EMBL" id="JBHTBR010000005">
    <property type="protein sequence ID" value="MFC7291745.1"/>
    <property type="molecule type" value="Genomic_DNA"/>
</dbReference>
<comment type="caution">
    <text evidence="2">The sequence shown here is derived from an EMBL/GenBank/DDBJ whole genome shotgun (WGS) entry which is preliminary data.</text>
</comment>